<proteinExistence type="predicted"/>
<keyword evidence="1" id="KW-0175">Coiled coil</keyword>
<evidence type="ECO:0000256" key="2">
    <source>
        <dbReference type="SAM" id="MobiDB-lite"/>
    </source>
</evidence>
<sequence length="220" mass="26380">MKAETLKENDINEMILNLMENKKKVQPKNKKTKKSSKKESVNQGEIKSNVDAFFKEQEQIYKSEETSTMKYIHNEAMEKEKELNAYYAYCQTFKKDYKNNFNDAIKNSEEIKKELKDLHIEYIENKILLENKRKTELESMFNFYKEKLLEIKRQWDNKTFCDENIKNIVDFKHLLACLNGFGKKGKNEENLHTNHIFLLFNNKMLYEKAFSRTCEYAISM</sequence>
<name>A0A1A8VLS5_PLAOA</name>
<accession>A0A1A8VLS5</accession>
<protein>
    <submittedName>
        <fullName evidence="3">Uncharacterized protein</fullName>
    </submittedName>
</protein>
<gene>
    <name evidence="3" type="ORF">POVCU2_0010840</name>
</gene>
<dbReference type="EMBL" id="FLQU01000164">
    <property type="protein sequence ID" value="SBS81550.1"/>
    <property type="molecule type" value="Genomic_DNA"/>
</dbReference>
<evidence type="ECO:0000256" key="1">
    <source>
        <dbReference type="SAM" id="Coils"/>
    </source>
</evidence>
<dbReference type="Proteomes" id="UP000078560">
    <property type="component" value="Unassembled WGS sequence"/>
</dbReference>
<evidence type="ECO:0000313" key="4">
    <source>
        <dbReference type="Proteomes" id="UP000078560"/>
    </source>
</evidence>
<dbReference type="AlphaFoldDB" id="A0A1A8VLS5"/>
<feature type="region of interest" description="Disordered" evidence="2">
    <location>
        <begin position="18"/>
        <end position="44"/>
    </location>
</feature>
<organism evidence="3 4">
    <name type="scientific">Plasmodium ovale curtisi</name>
    <dbReference type="NCBI Taxonomy" id="864141"/>
    <lineage>
        <taxon>Eukaryota</taxon>
        <taxon>Sar</taxon>
        <taxon>Alveolata</taxon>
        <taxon>Apicomplexa</taxon>
        <taxon>Aconoidasida</taxon>
        <taxon>Haemosporida</taxon>
        <taxon>Plasmodiidae</taxon>
        <taxon>Plasmodium</taxon>
        <taxon>Plasmodium (Plasmodium)</taxon>
    </lineage>
</organism>
<feature type="compositionally biased region" description="Basic residues" evidence="2">
    <location>
        <begin position="24"/>
        <end position="36"/>
    </location>
</feature>
<reference evidence="4" key="1">
    <citation type="submission" date="2016-05" db="EMBL/GenBank/DDBJ databases">
        <authorList>
            <person name="Naeem Raeece"/>
        </authorList>
    </citation>
    <scope>NUCLEOTIDE SEQUENCE [LARGE SCALE GENOMIC DNA]</scope>
</reference>
<feature type="coiled-coil region" evidence="1">
    <location>
        <begin position="94"/>
        <end position="121"/>
    </location>
</feature>
<evidence type="ECO:0000313" key="3">
    <source>
        <dbReference type="EMBL" id="SBS81550.1"/>
    </source>
</evidence>